<evidence type="ECO:0000256" key="2">
    <source>
        <dbReference type="SAM" id="Phobius"/>
    </source>
</evidence>
<evidence type="ECO:0000313" key="4">
    <source>
        <dbReference type="Proteomes" id="UP000501240"/>
    </source>
</evidence>
<dbReference type="Proteomes" id="UP000501240">
    <property type="component" value="Chromosome"/>
</dbReference>
<feature type="region of interest" description="Disordered" evidence="1">
    <location>
        <begin position="28"/>
        <end position="86"/>
    </location>
</feature>
<accession>A0A7D3VWZ8</accession>
<protein>
    <submittedName>
        <fullName evidence="3">Alpha beta-propellor repeat-containing integrin</fullName>
    </submittedName>
</protein>
<keyword evidence="2" id="KW-0812">Transmembrane</keyword>
<feature type="compositionally biased region" description="Low complexity" evidence="1">
    <location>
        <begin position="28"/>
        <end position="57"/>
    </location>
</feature>
<dbReference type="AlphaFoldDB" id="A0A7D3VWZ8"/>
<organism evidence="3 4">
    <name type="scientific">Actinomadura verrucosospora</name>
    <dbReference type="NCBI Taxonomy" id="46165"/>
    <lineage>
        <taxon>Bacteria</taxon>
        <taxon>Bacillati</taxon>
        <taxon>Actinomycetota</taxon>
        <taxon>Actinomycetes</taxon>
        <taxon>Streptosporangiales</taxon>
        <taxon>Thermomonosporaceae</taxon>
        <taxon>Actinomadura</taxon>
    </lineage>
</organism>
<reference evidence="3 4" key="1">
    <citation type="submission" date="2020-05" db="EMBL/GenBank/DDBJ databases">
        <title>Actinomadura verrucosospora NRRL-B18236 (PFL_A860) Genome sequencing and assembly.</title>
        <authorList>
            <person name="Samborskyy M."/>
        </authorList>
    </citation>
    <scope>NUCLEOTIDE SEQUENCE [LARGE SCALE GENOMIC DNA]</scope>
    <source>
        <strain evidence="3 4">NRRL:B18236</strain>
    </source>
</reference>
<dbReference type="RefSeq" id="WP_173099052.1">
    <property type="nucleotide sequence ID" value="NZ_CP053892.1"/>
</dbReference>
<dbReference type="EMBL" id="CP053892">
    <property type="protein sequence ID" value="QKG25440.1"/>
    <property type="molecule type" value="Genomic_DNA"/>
</dbReference>
<keyword evidence="4" id="KW-1185">Reference proteome</keyword>
<name>A0A7D3VWZ8_ACTVE</name>
<sequence length="221" mass="23175">MQLPRVIIAAVFLVIGGLIAVPALMKSSGSGARASSTTSTSASPSPSDSGATPSPTKSTHKPSKTPSKSPAGTAAPQPVTATIGSVSCPSRSVRVTVRNTGTQREDFTVLKNDDSATVPATVNAHDSRTVTVELKEDRRTLVQVDWANKQIETRSLTANCKHAGAAPHKTAPTKLPHTGPDTVLWARAATGVGVMLTGVVIFWYGGIWPRRRDQVFAKKAD</sequence>
<keyword evidence="2" id="KW-1133">Transmembrane helix</keyword>
<keyword evidence="3" id="KW-0401">Integrin</keyword>
<dbReference type="GO" id="GO:0007229">
    <property type="term" value="P:integrin-mediated signaling pathway"/>
    <property type="evidence" value="ECO:0007669"/>
    <property type="project" value="UniProtKB-KW"/>
</dbReference>
<evidence type="ECO:0000256" key="1">
    <source>
        <dbReference type="SAM" id="MobiDB-lite"/>
    </source>
</evidence>
<evidence type="ECO:0000313" key="3">
    <source>
        <dbReference type="EMBL" id="QKG25440.1"/>
    </source>
</evidence>
<gene>
    <name evidence="3" type="ORF">ACTIVE_7092</name>
</gene>
<proteinExistence type="predicted"/>
<feature type="transmembrane region" description="Helical" evidence="2">
    <location>
        <begin position="184"/>
        <end position="204"/>
    </location>
</feature>
<keyword evidence="2" id="KW-0472">Membrane</keyword>